<feature type="domain" description="Deacetylase PdaC" evidence="2">
    <location>
        <begin position="36"/>
        <end position="137"/>
    </location>
</feature>
<gene>
    <name evidence="3" type="ORF">GTQ34_08130</name>
</gene>
<dbReference type="InterPro" id="IPR021729">
    <property type="entry name" value="DUF3298"/>
</dbReference>
<dbReference type="InterPro" id="IPR025303">
    <property type="entry name" value="PdaC"/>
</dbReference>
<dbReference type="Pfam" id="PF13739">
    <property type="entry name" value="PdaC"/>
    <property type="match status" value="1"/>
</dbReference>
<name>A0A964WXH9_9FLAO</name>
<dbReference type="Pfam" id="PF11738">
    <property type="entry name" value="DUF3298"/>
    <property type="match status" value="1"/>
</dbReference>
<evidence type="ECO:0000313" key="3">
    <source>
        <dbReference type="EMBL" id="NAY91882.1"/>
    </source>
</evidence>
<organism evidence="3 4">
    <name type="scientific">Flagellimonas ochracea</name>
    <dbReference type="NCBI Taxonomy" id="2696472"/>
    <lineage>
        <taxon>Bacteria</taxon>
        <taxon>Pseudomonadati</taxon>
        <taxon>Bacteroidota</taxon>
        <taxon>Flavobacteriia</taxon>
        <taxon>Flavobacteriales</taxon>
        <taxon>Flavobacteriaceae</taxon>
        <taxon>Flagellimonas</taxon>
    </lineage>
</organism>
<dbReference type="Proteomes" id="UP000667650">
    <property type="component" value="Unassembled WGS sequence"/>
</dbReference>
<dbReference type="AlphaFoldDB" id="A0A964WXH9"/>
<dbReference type="RefSeq" id="WP_166523279.1">
    <property type="nucleotide sequence ID" value="NZ_JAAABI010000002.1"/>
</dbReference>
<evidence type="ECO:0000259" key="1">
    <source>
        <dbReference type="Pfam" id="PF11738"/>
    </source>
</evidence>
<protein>
    <submittedName>
        <fullName evidence="3">DUF4163 domain-containing protein</fullName>
    </submittedName>
</protein>
<dbReference type="Gene3D" id="3.30.565.40">
    <property type="entry name" value="Fervidobacterium nodosum Rt17-B1 like"/>
    <property type="match status" value="1"/>
</dbReference>
<reference evidence="3" key="1">
    <citation type="submission" date="2020-01" db="EMBL/GenBank/DDBJ databases">
        <title>Muricauda ochracea sp. nov., isolated from a tidal flat of Garorim bay in Korea.</title>
        <authorList>
            <person name="Kim D."/>
            <person name="Yoo Y."/>
            <person name="Kim J.-J."/>
        </authorList>
    </citation>
    <scope>NUCLEOTIDE SEQUENCE</scope>
    <source>
        <strain evidence="3">JGD-17</strain>
    </source>
</reference>
<proteinExistence type="predicted"/>
<dbReference type="Gene3D" id="3.90.640.20">
    <property type="entry name" value="Heat-shock cognate protein, ATPase"/>
    <property type="match status" value="1"/>
</dbReference>
<dbReference type="PROSITE" id="PS51257">
    <property type="entry name" value="PROKAR_LIPOPROTEIN"/>
    <property type="match status" value="1"/>
</dbReference>
<keyword evidence="4" id="KW-1185">Reference proteome</keyword>
<dbReference type="EMBL" id="JAAABI010000002">
    <property type="protein sequence ID" value="NAY91882.1"/>
    <property type="molecule type" value="Genomic_DNA"/>
</dbReference>
<feature type="domain" description="DUF3298" evidence="1">
    <location>
        <begin position="166"/>
        <end position="234"/>
    </location>
</feature>
<evidence type="ECO:0000259" key="2">
    <source>
        <dbReference type="Pfam" id="PF13739"/>
    </source>
</evidence>
<dbReference type="InterPro" id="IPR037126">
    <property type="entry name" value="PdaC/RsiV-like_sf"/>
</dbReference>
<sequence>MKKIVSLLLLLLISIGCEEEHKLTFEPFELKNKSCADCPNIEIVIPKALDNMAVANTINNALEEEIISLLSFDDGGDIESMDHAMTSFTAGFQELKSKYPDETVGWEATIKGEVLFEDKEILTLVLNAYTFTGGAHGYGSTTLLNFDKNKGTELENWELFKDLEGFEKYAETKFRIQEGIPQDANINVTGFMFEKDSFHLADNVGYTPEGIRLIYNQYEVASYADGPIELMLPYAEINHYLKRKVKL</sequence>
<comment type="caution">
    <text evidence="3">The sequence shown here is derived from an EMBL/GenBank/DDBJ whole genome shotgun (WGS) entry which is preliminary data.</text>
</comment>
<evidence type="ECO:0000313" key="4">
    <source>
        <dbReference type="Proteomes" id="UP000667650"/>
    </source>
</evidence>
<accession>A0A964WXH9</accession>